<dbReference type="AlphaFoldDB" id="A0A7W5C4Q2"/>
<keyword evidence="2" id="KW-1185">Reference proteome</keyword>
<protein>
    <recommendedName>
        <fullName evidence="3">DUF4309 domain-containing protein</fullName>
    </recommendedName>
</protein>
<name>A0A7W5C4Q2_9BACL</name>
<dbReference type="RefSeq" id="WP_183559484.1">
    <property type="nucleotide sequence ID" value="NZ_CBCSLB010000009.1"/>
</dbReference>
<organism evidence="1 2">
    <name type="scientific">Paenibacillus endophyticus</name>
    <dbReference type="NCBI Taxonomy" id="1294268"/>
    <lineage>
        <taxon>Bacteria</taxon>
        <taxon>Bacillati</taxon>
        <taxon>Bacillota</taxon>
        <taxon>Bacilli</taxon>
        <taxon>Bacillales</taxon>
        <taxon>Paenibacillaceae</taxon>
        <taxon>Paenibacillus</taxon>
    </lineage>
</organism>
<evidence type="ECO:0000313" key="2">
    <source>
        <dbReference type="Proteomes" id="UP000518605"/>
    </source>
</evidence>
<evidence type="ECO:0008006" key="3">
    <source>
        <dbReference type="Google" id="ProtNLM"/>
    </source>
</evidence>
<accession>A0A7W5C4Q2</accession>
<comment type="caution">
    <text evidence="1">The sequence shown here is derived from an EMBL/GenBank/DDBJ whole genome shotgun (WGS) entry which is preliminary data.</text>
</comment>
<dbReference type="EMBL" id="JACHXW010000002">
    <property type="protein sequence ID" value="MBB3151003.1"/>
    <property type="molecule type" value="Genomic_DNA"/>
</dbReference>
<reference evidence="1 2" key="1">
    <citation type="submission" date="2020-08" db="EMBL/GenBank/DDBJ databases">
        <title>Genomic Encyclopedia of Type Strains, Phase III (KMG-III): the genomes of soil and plant-associated and newly described type strains.</title>
        <authorList>
            <person name="Whitman W."/>
        </authorList>
    </citation>
    <scope>NUCLEOTIDE SEQUENCE [LARGE SCALE GENOMIC DNA]</scope>
    <source>
        <strain evidence="1 2">CECT 8234</strain>
    </source>
</reference>
<gene>
    <name evidence="1" type="ORF">FHS16_001037</name>
</gene>
<sequence length="205" mass="22289">MKNFILIGCLIGGIVAYSGNLAPIASSYKQALVTNAVEAPPSSVQSVHEIEIASMPPATVANTTYSVETTKVKEAVKPSFKLQSVNGITLFDDPSAVIKKLGEPVQIVEDPYLKELYTYQYPNMAIVFNDGILYSLEIPENAQTIIIDGIQLAATVKALEEALGQPDYETEDGIVFESGDALLKLFIDVDSNKLTSIHYFHRASM</sequence>
<evidence type="ECO:0000313" key="1">
    <source>
        <dbReference type="EMBL" id="MBB3151003.1"/>
    </source>
</evidence>
<proteinExistence type="predicted"/>
<dbReference type="Proteomes" id="UP000518605">
    <property type="component" value="Unassembled WGS sequence"/>
</dbReference>